<dbReference type="RefSeq" id="WP_268041181.1">
    <property type="nucleotide sequence ID" value="NZ_JAPQER010000004.1"/>
</dbReference>
<gene>
    <name evidence="6" type="ORF">OW763_10945</name>
</gene>
<dbReference type="GO" id="GO:0005524">
    <property type="term" value="F:ATP binding"/>
    <property type="evidence" value="ECO:0007669"/>
    <property type="project" value="UniProtKB-KW"/>
</dbReference>
<evidence type="ECO:0000313" key="6">
    <source>
        <dbReference type="EMBL" id="MCY6484858.1"/>
    </source>
</evidence>
<feature type="domain" description="ABC transporter" evidence="5">
    <location>
        <begin position="5"/>
        <end position="237"/>
    </location>
</feature>
<evidence type="ECO:0000256" key="1">
    <source>
        <dbReference type="ARBA" id="ARBA00005417"/>
    </source>
</evidence>
<keyword evidence="4 6" id="KW-0067">ATP-binding</keyword>
<dbReference type="PROSITE" id="PS00211">
    <property type="entry name" value="ABC_TRANSPORTER_1"/>
    <property type="match status" value="1"/>
</dbReference>
<evidence type="ECO:0000256" key="3">
    <source>
        <dbReference type="ARBA" id="ARBA00022741"/>
    </source>
</evidence>
<dbReference type="InterPro" id="IPR003593">
    <property type="entry name" value="AAA+_ATPase"/>
</dbReference>
<comment type="similarity">
    <text evidence="1">Belongs to the ABC transporter superfamily.</text>
</comment>
<evidence type="ECO:0000256" key="2">
    <source>
        <dbReference type="ARBA" id="ARBA00022448"/>
    </source>
</evidence>
<comment type="caution">
    <text evidence="6">The sequence shown here is derived from an EMBL/GenBank/DDBJ whole genome shotgun (WGS) entry which is preliminary data.</text>
</comment>
<dbReference type="PANTHER" id="PTHR42798">
    <property type="entry name" value="LIPOPROTEIN-RELEASING SYSTEM ATP-BINDING PROTEIN LOLD"/>
    <property type="match status" value="1"/>
</dbReference>
<dbReference type="SMART" id="SM00382">
    <property type="entry name" value="AAA"/>
    <property type="match status" value="1"/>
</dbReference>
<dbReference type="InterPro" id="IPR017911">
    <property type="entry name" value="MacB-like_ATP-bd"/>
</dbReference>
<dbReference type="PROSITE" id="PS50893">
    <property type="entry name" value="ABC_TRANSPORTER_2"/>
    <property type="match status" value="1"/>
</dbReference>
<accession>A0ABT4D0U0</accession>
<dbReference type="InterPro" id="IPR017871">
    <property type="entry name" value="ABC_transporter-like_CS"/>
</dbReference>
<dbReference type="Gene3D" id="3.40.50.300">
    <property type="entry name" value="P-loop containing nucleotide triphosphate hydrolases"/>
    <property type="match status" value="1"/>
</dbReference>
<dbReference type="SUPFAM" id="SSF52540">
    <property type="entry name" value="P-loop containing nucleoside triphosphate hydrolases"/>
    <property type="match status" value="1"/>
</dbReference>
<sequence length="238" mass="26793">MENIIEIKNLTKIYRMGKEKVTALENVSLCIKKGEFCCILGTSGSGKSTLLNMIAGLEKPSKGQIIIKKHHLEKMNEKQVTKFRQDYVGFVFQSYNLLPNLTALENVAMPLVFSGMANKKRNNIAKEMLSAVGLGDRLHHRPSQMSGGQQQRVSIARAFVSRPQIVFADEPTGNLDTKTTEEVMDLMSGMTQKHNQTLIMVTHDVETAVYADRVIYFRDGHVEKIEVNNNKHKQGEEL</sequence>
<dbReference type="InterPro" id="IPR027417">
    <property type="entry name" value="P-loop_NTPase"/>
</dbReference>
<dbReference type="PANTHER" id="PTHR42798:SF6">
    <property type="entry name" value="CELL DIVISION ATP-BINDING PROTEIN FTSE"/>
    <property type="match status" value="1"/>
</dbReference>
<proteinExistence type="inferred from homology"/>
<keyword evidence="2" id="KW-0813">Transport</keyword>
<dbReference type="CDD" id="cd03255">
    <property type="entry name" value="ABC_MJ0796_LolCDE_FtsE"/>
    <property type="match status" value="1"/>
</dbReference>
<evidence type="ECO:0000256" key="4">
    <source>
        <dbReference type="ARBA" id="ARBA00022840"/>
    </source>
</evidence>
<dbReference type="InterPro" id="IPR003439">
    <property type="entry name" value="ABC_transporter-like_ATP-bd"/>
</dbReference>
<evidence type="ECO:0000313" key="7">
    <source>
        <dbReference type="Proteomes" id="UP001078443"/>
    </source>
</evidence>
<dbReference type="EMBL" id="JAPQER010000004">
    <property type="protein sequence ID" value="MCY6484858.1"/>
    <property type="molecule type" value="Genomic_DNA"/>
</dbReference>
<name>A0ABT4D0U0_9CLOT</name>
<keyword evidence="3" id="KW-0547">Nucleotide-binding</keyword>
<keyword evidence="7" id="KW-1185">Reference proteome</keyword>
<reference evidence="6" key="1">
    <citation type="submission" date="2022-12" db="EMBL/GenBank/DDBJ databases">
        <authorList>
            <person name="Wang J."/>
        </authorList>
    </citation>
    <scope>NUCLEOTIDE SEQUENCE</scope>
    <source>
        <strain evidence="6">HY-45-18</strain>
    </source>
</reference>
<organism evidence="6 7">
    <name type="scientific">Clostridium aestuarii</name>
    <dbReference type="NCBI Taxonomy" id="338193"/>
    <lineage>
        <taxon>Bacteria</taxon>
        <taxon>Bacillati</taxon>
        <taxon>Bacillota</taxon>
        <taxon>Clostridia</taxon>
        <taxon>Eubacteriales</taxon>
        <taxon>Clostridiaceae</taxon>
        <taxon>Clostridium</taxon>
    </lineage>
</organism>
<dbReference type="Proteomes" id="UP001078443">
    <property type="component" value="Unassembled WGS sequence"/>
</dbReference>
<dbReference type="Pfam" id="PF00005">
    <property type="entry name" value="ABC_tran"/>
    <property type="match status" value="1"/>
</dbReference>
<protein>
    <submittedName>
        <fullName evidence="6">ABC transporter ATP-binding protein</fullName>
    </submittedName>
</protein>
<evidence type="ECO:0000259" key="5">
    <source>
        <dbReference type="PROSITE" id="PS50893"/>
    </source>
</evidence>